<comment type="caution">
    <text evidence="2">The sequence shown here is derived from an EMBL/GenBank/DDBJ whole genome shotgun (WGS) entry which is preliminary data.</text>
</comment>
<dbReference type="Proteomes" id="UP001057375">
    <property type="component" value="Unassembled WGS sequence"/>
</dbReference>
<gene>
    <name evidence="2" type="ORF">ADUPG1_013995</name>
</gene>
<evidence type="ECO:0000313" key="3">
    <source>
        <dbReference type="Proteomes" id="UP001057375"/>
    </source>
</evidence>
<keyword evidence="3" id="KW-1185">Reference proteome</keyword>
<evidence type="ECO:0000313" key="2">
    <source>
        <dbReference type="EMBL" id="GKT27737.1"/>
    </source>
</evidence>
<organism evidence="2 3">
    <name type="scientific">Aduncisulcus paluster</name>
    <dbReference type="NCBI Taxonomy" id="2918883"/>
    <lineage>
        <taxon>Eukaryota</taxon>
        <taxon>Metamonada</taxon>
        <taxon>Carpediemonas-like organisms</taxon>
        <taxon>Aduncisulcus</taxon>
    </lineage>
</organism>
<protein>
    <submittedName>
        <fullName evidence="2">Uncharacterized protein</fullName>
    </submittedName>
</protein>
<evidence type="ECO:0000256" key="1">
    <source>
        <dbReference type="SAM" id="MobiDB-lite"/>
    </source>
</evidence>
<reference evidence="2" key="1">
    <citation type="submission" date="2022-03" db="EMBL/GenBank/DDBJ databases">
        <title>Draft genome sequence of Aduncisulcus paluster, a free-living microaerophilic Fornicata.</title>
        <authorList>
            <person name="Yuyama I."/>
            <person name="Kume K."/>
            <person name="Tamura T."/>
            <person name="Inagaki Y."/>
            <person name="Hashimoto T."/>
        </authorList>
    </citation>
    <scope>NUCLEOTIDE SEQUENCE</scope>
    <source>
        <strain evidence="2">NY0171</strain>
    </source>
</reference>
<dbReference type="EMBL" id="BQXS01012765">
    <property type="protein sequence ID" value="GKT27737.1"/>
    <property type="molecule type" value="Genomic_DNA"/>
</dbReference>
<sequence>MYYPFHPHRHRDFNSAFYVLPKYIDEILDDSKDIDEEFEVLSHDEGISLVVSEGKIFEKSRSSFLQKHFDAKSHSYLPHIMCQIRVPMPDILSQTIVDFIKLMDANLIKFPFSSTAPISSYIKSLILWGIKRCNIASITSPSFFEAVEKIYYEHAGKEPSTLNDDGIPHNFVSQDDFYHLCSVYSKYSLQKARDYSSISKELFLHNYLLSGSLSHVFVNVWKHRIHRSAIDVASTSSDFKSRESLVIPPKCNIPNQTSIELHALSSLSQHLSVRPDTLVKYVFASSEKHSTEKQQFSLKSHSPTPISTNARFVELIAPFSVYPFFHELISMCKYLQFSYFLCKDSFSATSYLSSVSSPKTHRMSLKESHGKRRTCFTPFLSIPIEMCMITNGQYYTFPIATSPLNSSSHCHRYDKDEEEASISKEDETDVFRVDSDKWRCQLSSMIQPDTKFEHFSGSIVDARGNTHSHSHSYPYIHQYIADVDPCLVYNIRKVSFEEISRFVSREKSEEGAFTTFRQPDDLIDKYVSGERKSIHEKSSQSLVESMPDWCEDSVLLSLSHAPGCSFPHVTVYHSDTVTVSSKPFTIIIPFNSLLVVTIEGRSLIDSHPTGQSDKGGVSAPIKSISKGYKGDQQQQQESRHHAGPFTYVGKME</sequence>
<feature type="region of interest" description="Disordered" evidence="1">
    <location>
        <begin position="605"/>
        <end position="652"/>
    </location>
</feature>
<accession>A0ABQ5K574</accession>
<proteinExistence type="predicted"/>
<name>A0ABQ5K574_9EUKA</name>